<comment type="caution">
    <text evidence="6">The sequence shown here is derived from an EMBL/GenBank/DDBJ whole genome shotgun (WGS) entry which is preliminary data.</text>
</comment>
<protein>
    <submittedName>
        <fullName evidence="6">NUDIX domain-containing protein</fullName>
    </submittedName>
</protein>
<keyword evidence="7" id="KW-1185">Reference proteome</keyword>
<dbReference type="PRINTS" id="PR00502">
    <property type="entry name" value="NUDIXFAMILY"/>
</dbReference>
<dbReference type="PANTHER" id="PTHR43046">
    <property type="entry name" value="GDP-MANNOSE MANNOSYL HYDROLASE"/>
    <property type="match status" value="1"/>
</dbReference>
<comment type="similarity">
    <text evidence="2 4">Belongs to the Nudix hydrolase family.</text>
</comment>
<sequence length="165" mass="17896">MNDYVAELRALLGQRPVIFPGSSVVVTDDRGRVLLLARADTGGWGLPGGLMDPGESFEDTARREVLEETGLVIGELTLLGLFSGPEFYYRYPNGDEVYNVTAAYSAPLPAGATVNPDQVENTAAAFFEVDDLPPDVITPERPILDQYRRALFGPQPLVPRTAGGW</sequence>
<proteinExistence type="inferred from homology"/>
<dbReference type="PANTHER" id="PTHR43046:SF2">
    <property type="entry name" value="8-OXO-DGTP DIPHOSPHATASE-RELATED"/>
    <property type="match status" value="1"/>
</dbReference>
<name>A0ABP9LHM3_9ACTN</name>
<evidence type="ECO:0000256" key="1">
    <source>
        <dbReference type="ARBA" id="ARBA00001946"/>
    </source>
</evidence>
<gene>
    <name evidence="6" type="ORF">GCM10023336_69990</name>
</gene>
<accession>A0ABP9LHM3</accession>
<evidence type="ECO:0000256" key="3">
    <source>
        <dbReference type="ARBA" id="ARBA00022801"/>
    </source>
</evidence>
<evidence type="ECO:0000259" key="5">
    <source>
        <dbReference type="PROSITE" id="PS51462"/>
    </source>
</evidence>
<keyword evidence="3 4" id="KW-0378">Hydrolase</keyword>
<dbReference type="PROSITE" id="PS00893">
    <property type="entry name" value="NUDIX_BOX"/>
    <property type="match status" value="1"/>
</dbReference>
<evidence type="ECO:0000256" key="4">
    <source>
        <dbReference type="RuleBase" id="RU003476"/>
    </source>
</evidence>
<dbReference type="PROSITE" id="PS51462">
    <property type="entry name" value="NUDIX"/>
    <property type="match status" value="1"/>
</dbReference>
<dbReference type="InterPro" id="IPR000086">
    <property type="entry name" value="NUDIX_hydrolase_dom"/>
</dbReference>
<dbReference type="InterPro" id="IPR020476">
    <property type="entry name" value="Nudix_hydrolase"/>
</dbReference>
<dbReference type="InterPro" id="IPR020084">
    <property type="entry name" value="NUDIX_hydrolase_CS"/>
</dbReference>
<evidence type="ECO:0000313" key="7">
    <source>
        <dbReference type="Proteomes" id="UP001500124"/>
    </source>
</evidence>
<reference evidence="7" key="1">
    <citation type="journal article" date="2019" name="Int. J. Syst. Evol. Microbiol.">
        <title>The Global Catalogue of Microorganisms (GCM) 10K type strain sequencing project: providing services to taxonomists for standard genome sequencing and annotation.</title>
        <authorList>
            <consortium name="The Broad Institute Genomics Platform"/>
            <consortium name="The Broad Institute Genome Sequencing Center for Infectious Disease"/>
            <person name="Wu L."/>
            <person name="Ma J."/>
        </authorList>
    </citation>
    <scope>NUCLEOTIDE SEQUENCE [LARGE SCALE GENOMIC DNA]</scope>
    <source>
        <strain evidence="7">JCM 18410</strain>
    </source>
</reference>
<dbReference type="Proteomes" id="UP001500124">
    <property type="component" value="Unassembled WGS sequence"/>
</dbReference>
<dbReference type="InterPro" id="IPR015797">
    <property type="entry name" value="NUDIX_hydrolase-like_dom_sf"/>
</dbReference>
<dbReference type="Pfam" id="PF00293">
    <property type="entry name" value="NUDIX"/>
    <property type="match status" value="1"/>
</dbReference>
<comment type="cofactor">
    <cofactor evidence="1">
        <name>Mg(2+)</name>
        <dbReference type="ChEBI" id="CHEBI:18420"/>
    </cofactor>
</comment>
<organism evidence="6 7">
    <name type="scientific">Streptomyces similanensis</name>
    <dbReference type="NCBI Taxonomy" id="1274988"/>
    <lineage>
        <taxon>Bacteria</taxon>
        <taxon>Bacillati</taxon>
        <taxon>Actinomycetota</taxon>
        <taxon>Actinomycetes</taxon>
        <taxon>Kitasatosporales</taxon>
        <taxon>Streptomycetaceae</taxon>
        <taxon>Streptomyces</taxon>
    </lineage>
</organism>
<dbReference type="RefSeq" id="WP_345672050.1">
    <property type="nucleotide sequence ID" value="NZ_BAABKC010000128.1"/>
</dbReference>
<dbReference type="Gene3D" id="3.90.79.10">
    <property type="entry name" value="Nucleoside Triphosphate Pyrophosphohydrolase"/>
    <property type="match status" value="1"/>
</dbReference>
<dbReference type="SUPFAM" id="SSF55811">
    <property type="entry name" value="Nudix"/>
    <property type="match status" value="1"/>
</dbReference>
<evidence type="ECO:0000313" key="6">
    <source>
        <dbReference type="EMBL" id="GAA5078375.1"/>
    </source>
</evidence>
<dbReference type="EMBL" id="BAABKC010000128">
    <property type="protein sequence ID" value="GAA5078375.1"/>
    <property type="molecule type" value="Genomic_DNA"/>
</dbReference>
<evidence type="ECO:0000256" key="2">
    <source>
        <dbReference type="ARBA" id="ARBA00005582"/>
    </source>
</evidence>
<dbReference type="CDD" id="cd04677">
    <property type="entry name" value="NUDIX_Hydrolase"/>
    <property type="match status" value="1"/>
</dbReference>
<feature type="domain" description="Nudix hydrolase" evidence="5">
    <location>
        <begin position="17"/>
        <end position="149"/>
    </location>
</feature>